<dbReference type="AlphaFoldDB" id="G9WPH5"/>
<sequence>METILYLSNGYPSLQDSSKIAEEYIDAGCKIIEIDFPSRNPYLEGEYIASRMQEALNNCSDYAKYMEEMVKLKTSYPEIKFIVLAYEDTIQEIGLNQFKEFLIKNKFFDLILVGSKNACVKEALIQDGIRVANYVQYQMIPEEIENAKKSNGFVYLQAKPMEGQGYVNPKYTTLKDCIAKLRSEGINRPIYCGVGLRDSEDIKMVREAGGDAAFIGSTILKLHGDIPKMKEKIREFVEVGTSG</sequence>
<dbReference type="GO" id="GO:0005829">
    <property type="term" value="C:cytosol"/>
    <property type="evidence" value="ECO:0007669"/>
    <property type="project" value="TreeGrafter"/>
</dbReference>
<accession>G9WPH5</accession>
<keyword evidence="4" id="KW-0028">Amino-acid biosynthesis</keyword>
<comment type="caution">
    <text evidence="9">The sequence shown here is derived from an EMBL/GenBank/DDBJ whole genome shotgun (WGS) entry which is preliminary data.</text>
</comment>
<proteinExistence type="predicted"/>
<comment type="catalytic activity">
    <reaction evidence="8">
        <text>(1S,2R)-1-C-(indol-3-yl)glycerol 3-phosphate + L-serine = D-glyceraldehyde 3-phosphate + L-tryptophan + H2O</text>
        <dbReference type="Rhea" id="RHEA:10532"/>
        <dbReference type="ChEBI" id="CHEBI:15377"/>
        <dbReference type="ChEBI" id="CHEBI:33384"/>
        <dbReference type="ChEBI" id="CHEBI:57912"/>
        <dbReference type="ChEBI" id="CHEBI:58866"/>
        <dbReference type="ChEBI" id="CHEBI:59776"/>
        <dbReference type="EC" id="4.2.1.20"/>
    </reaction>
</comment>
<dbReference type="HOGENOM" id="CLU_016734_0_3_9"/>
<dbReference type="InterPro" id="IPR011060">
    <property type="entry name" value="RibuloseP-bd_barrel"/>
</dbReference>
<evidence type="ECO:0000313" key="10">
    <source>
        <dbReference type="Proteomes" id="UP000018461"/>
    </source>
</evidence>
<dbReference type="Pfam" id="PF00290">
    <property type="entry name" value="Trp_syntA"/>
    <property type="match status" value="1"/>
</dbReference>
<keyword evidence="6" id="KW-0057">Aromatic amino acid biosynthesis</keyword>
<dbReference type="GO" id="GO:0004834">
    <property type="term" value="F:tryptophan synthase activity"/>
    <property type="evidence" value="ECO:0007669"/>
    <property type="project" value="UniProtKB-EC"/>
</dbReference>
<dbReference type="UniPathway" id="UPA00035">
    <property type="reaction ID" value="UER00044"/>
</dbReference>
<dbReference type="InterPro" id="IPR013785">
    <property type="entry name" value="Aldolase_TIM"/>
</dbReference>
<dbReference type="SUPFAM" id="SSF51366">
    <property type="entry name" value="Ribulose-phoshate binding barrel"/>
    <property type="match status" value="1"/>
</dbReference>
<reference evidence="9" key="2">
    <citation type="submission" date="2013-03" db="EMBL/GenBank/DDBJ databases">
        <title>The Genome Sequence of Oribacterium sp. ACB1.</title>
        <authorList>
            <consortium name="The Broad Institute Genomics Platform"/>
            <consortium name="The Broad Institute Genome Sequencing Center for Infectious Disease"/>
            <person name="Earl A."/>
            <person name="Ward D."/>
            <person name="Feldgarden M."/>
            <person name="Gevers D."/>
            <person name="Sizova M."/>
            <person name="Hazen A."/>
            <person name="Epstein S."/>
            <person name="Walker B."/>
            <person name="Young S."/>
            <person name="Zeng Q."/>
            <person name="Gargeya S."/>
            <person name="Fitzgerald M."/>
            <person name="Haas B."/>
            <person name="Abouelleil A."/>
            <person name="Allen A.W."/>
            <person name="Alvarado L."/>
            <person name="Arachchi H.M."/>
            <person name="Berlin A.M."/>
            <person name="Chapman S.B."/>
            <person name="Gainer-Dewar J."/>
            <person name="Goldberg J."/>
            <person name="Griggs A."/>
            <person name="Gujja S."/>
            <person name="Hansen M."/>
            <person name="Howarth C."/>
            <person name="Imamovic A."/>
            <person name="Ireland A."/>
            <person name="Larimer J."/>
            <person name="McCowan C."/>
            <person name="Murphy C."/>
            <person name="Pearson M."/>
            <person name="Poon T.W."/>
            <person name="Priest M."/>
            <person name="Roberts A."/>
            <person name="Saif S."/>
            <person name="Shea T."/>
            <person name="Sisk P."/>
            <person name="Sykes S."/>
            <person name="Wortman J."/>
            <person name="Nusbaum C."/>
            <person name="Birren B."/>
        </authorList>
    </citation>
    <scope>NUCLEOTIDE SEQUENCE [LARGE SCALE GENOMIC DNA]</scope>
    <source>
        <strain evidence="9">ACB1</strain>
    </source>
</reference>
<evidence type="ECO:0000313" key="9">
    <source>
        <dbReference type="EMBL" id="EHL10258.1"/>
    </source>
</evidence>
<reference evidence="9" key="1">
    <citation type="submission" date="2011-08" db="EMBL/GenBank/DDBJ databases">
        <authorList>
            <consortium name="The Broad Institute Genome Sequencing Platform"/>
            <person name="Earl A."/>
            <person name="Ward D."/>
            <person name="Feldgarden M."/>
            <person name="Gevers D."/>
            <person name="Sizova M."/>
            <person name="Hazen A."/>
            <person name="Epstein S."/>
            <person name="Young S.K."/>
            <person name="Zeng Q."/>
            <person name="Gargeya S."/>
            <person name="Fitzgerald M."/>
            <person name="Haas B."/>
            <person name="Abouelleil A."/>
            <person name="Alvarado L."/>
            <person name="Arachchi H.M."/>
            <person name="Berlin A."/>
            <person name="Brown A."/>
            <person name="Chapman S.B."/>
            <person name="Chen Z."/>
            <person name="Dunbar C."/>
            <person name="Freedman E."/>
            <person name="Gearin G."/>
            <person name="Gellesch M."/>
            <person name="Goldberg J."/>
            <person name="Griggs A."/>
            <person name="Gujja S."/>
            <person name="Heiman D."/>
            <person name="Howarth C."/>
            <person name="Larson L."/>
            <person name="Lui A."/>
            <person name="MacDonald P.J.P."/>
            <person name="Montmayeur A."/>
            <person name="Murphy C."/>
            <person name="Neiman D."/>
            <person name="Pearson M."/>
            <person name="Priest M."/>
            <person name="Roberts A."/>
            <person name="Saif S."/>
            <person name="Shea T."/>
            <person name="Shenoy N."/>
            <person name="Sisk P."/>
            <person name="Stolte C."/>
            <person name="Sykes S."/>
            <person name="Wortman J."/>
            <person name="Nusbaum C."/>
            <person name="Birren B."/>
        </authorList>
    </citation>
    <scope>NUCLEOTIDE SEQUENCE</scope>
    <source>
        <strain evidence="9">ACB1</strain>
    </source>
</reference>
<keyword evidence="7" id="KW-0456">Lyase</keyword>
<dbReference type="PATRIC" id="fig|796943.3.peg.1701"/>
<comment type="pathway">
    <text evidence="1">Amino-acid biosynthesis; L-tryptophan biosynthesis; L-tryptophan from chorismate: step 5/5.</text>
</comment>
<evidence type="ECO:0000256" key="4">
    <source>
        <dbReference type="ARBA" id="ARBA00022605"/>
    </source>
</evidence>
<dbReference type="RefSeq" id="WP_009535105.1">
    <property type="nucleotide sequence ID" value="NZ_KE148312.1"/>
</dbReference>
<evidence type="ECO:0000256" key="2">
    <source>
        <dbReference type="ARBA" id="ARBA00011270"/>
    </source>
</evidence>
<dbReference type="InterPro" id="IPR002028">
    <property type="entry name" value="Trp_synthase_suA"/>
</dbReference>
<protein>
    <recommendedName>
        <fullName evidence="3">tryptophan synthase</fullName>
        <ecNumber evidence="3">4.2.1.20</ecNumber>
    </recommendedName>
</protein>
<evidence type="ECO:0000256" key="8">
    <source>
        <dbReference type="ARBA" id="ARBA00049047"/>
    </source>
</evidence>
<evidence type="ECO:0000256" key="3">
    <source>
        <dbReference type="ARBA" id="ARBA00012043"/>
    </source>
</evidence>
<gene>
    <name evidence="9" type="ORF">HMPREF9625_01258</name>
</gene>
<dbReference type="Proteomes" id="UP000018461">
    <property type="component" value="Unassembled WGS sequence"/>
</dbReference>
<dbReference type="PANTHER" id="PTHR43406">
    <property type="entry name" value="TRYPTOPHAN SYNTHASE, ALPHA CHAIN"/>
    <property type="match status" value="1"/>
</dbReference>
<dbReference type="Gene3D" id="3.20.20.70">
    <property type="entry name" value="Aldolase class I"/>
    <property type="match status" value="1"/>
</dbReference>
<keyword evidence="10" id="KW-1185">Reference proteome</keyword>
<keyword evidence="5" id="KW-0822">Tryptophan biosynthesis</keyword>
<comment type="subunit">
    <text evidence="2">Tetramer of two alpha and two beta chains.</text>
</comment>
<dbReference type="EC" id="4.2.1.20" evidence="3"/>
<name>G9WPH5_9FIRM</name>
<evidence type="ECO:0000256" key="1">
    <source>
        <dbReference type="ARBA" id="ARBA00004733"/>
    </source>
</evidence>
<evidence type="ECO:0000256" key="6">
    <source>
        <dbReference type="ARBA" id="ARBA00023141"/>
    </source>
</evidence>
<organism evidence="9 10">
    <name type="scientific">Oribacterium parvum ACB1</name>
    <dbReference type="NCBI Taxonomy" id="796943"/>
    <lineage>
        <taxon>Bacteria</taxon>
        <taxon>Bacillati</taxon>
        <taxon>Bacillota</taxon>
        <taxon>Clostridia</taxon>
        <taxon>Lachnospirales</taxon>
        <taxon>Lachnospiraceae</taxon>
        <taxon>Oribacterium</taxon>
    </lineage>
</organism>
<dbReference type="PANTHER" id="PTHR43406:SF1">
    <property type="entry name" value="TRYPTOPHAN SYNTHASE ALPHA CHAIN, CHLOROPLASTIC"/>
    <property type="match status" value="1"/>
</dbReference>
<dbReference type="STRING" id="796943.HMPREF9625_01258"/>
<evidence type="ECO:0000256" key="7">
    <source>
        <dbReference type="ARBA" id="ARBA00023239"/>
    </source>
</evidence>
<evidence type="ECO:0000256" key="5">
    <source>
        <dbReference type="ARBA" id="ARBA00022822"/>
    </source>
</evidence>
<dbReference type="EMBL" id="AFZC02000001">
    <property type="protein sequence ID" value="EHL10258.1"/>
    <property type="molecule type" value="Genomic_DNA"/>
</dbReference>